<name>A0A1N6XGR2_9PSED</name>
<feature type="transmembrane region" description="Helical" evidence="1">
    <location>
        <begin position="46"/>
        <end position="63"/>
    </location>
</feature>
<reference evidence="2 3" key="1">
    <citation type="submission" date="2017-01" db="EMBL/GenBank/DDBJ databases">
        <authorList>
            <person name="Mah S.A."/>
            <person name="Swanson W.J."/>
            <person name="Moy G.W."/>
            <person name="Vacquier V.D."/>
        </authorList>
    </citation>
    <scope>NUCLEOTIDE SEQUENCE [LARGE SCALE GENOMIC DNA]</scope>
    <source>
        <strain evidence="2 3">ATCC 29606</strain>
    </source>
</reference>
<gene>
    <name evidence="2" type="ORF">SAMN05421672_11339</name>
</gene>
<dbReference type="InterPro" id="IPR011846">
    <property type="entry name" value="Cyd_oper_YbgE"/>
</dbReference>
<dbReference type="EMBL" id="FTMC01000013">
    <property type="protein sequence ID" value="SIR01525.1"/>
    <property type="molecule type" value="Genomic_DNA"/>
</dbReference>
<evidence type="ECO:0000256" key="1">
    <source>
        <dbReference type="SAM" id="Phobius"/>
    </source>
</evidence>
<dbReference type="AlphaFoldDB" id="A0A1N6XGR2"/>
<sequence>MASDTRPWLRRGASRAASLLLASPLALLLLIHPAAMLDAEGGYSHSLLMLVMWGISSGFIHGVGFDPHSRLWRTLFHPLGGWLLMGLGYLILWQAQG</sequence>
<organism evidence="2 3">
    <name type="scientific">Pseudomonas flexibilis</name>
    <dbReference type="NCBI Taxonomy" id="706570"/>
    <lineage>
        <taxon>Bacteria</taxon>
        <taxon>Pseudomonadati</taxon>
        <taxon>Pseudomonadota</taxon>
        <taxon>Gammaproteobacteria</taxon>
        <taxon>Pseudomonadales</taxon>
        <taxon>Pseudomonadaceae</taxon>
        <taxon>Pseudomonas</taxon>
    </lineage>
</organism>
<dbReference type="RefSeq" id="WP_052199784.1">
    <property type="nucleotide sequence ID" value="NZ_FTMC01000013.1"/>
</dbReference>
<keyword evidence="1" id="KW-0812">Transmembrane</keyword>
<evidence type="ECO:0000313" key="2">
    <source>
        <dbReference type="EMBL" id="SIR01525.1"/>
    </source>
</evidence>
<proteinExistence type="predicted"/>
<feature type="transmembrane region" description="Helical" evidence="1">
    <location>
        <begin position="75"/>
        <end position="95"/>
    </location>
</feature>
<dbReference type="Proteomes" id="UP000186079">
    <property type="component" value="Unassembled WGS sequence"/>
</dbReference>
<keyword evidence="1" id="KW-0472">Membrane</keyword>
<protein>
    <submittedName>
        <fullName evidence="2">Cyd operon protein YbgE</fullName>
    </submittedName>
</protein>
<accession>A0A1N6XGR2</accession>
<dbReference type="Pfam" id="PF09600">
    <property type="entry name" value="Cyd_oper_YbgE"/>
    <property type="match status" value="1"/>
</dbReference>
<evidence type="ECO:0000313" key="3">
    <source>
        <dbReference type="Proteomes" id="UP000186079"/>
    </source>
</evidence>
<keyword evidence="1" id="KW-1133">Transmembrane helix</keyword>